<name>A0A813DBG7_POLGL</name>
<gene>
    <name evidence="1" type="ORF">PGLA1383_LOCUS3829</name>
</gene>
<evidence type="ECO:0000313" key="2">
    <source>
        <dbReference type="Proteomes" id="UP000654075"/>
    </source>
</evidence>
<dbReference type="Gene3D" id="3.40.50.720">
    <property type="entry name" value="NAD(P)-binding Rossmann-like Domain"/>
    <property type="match status" value="1"/>
</dbReference>
<keyword evidence="2" id="KW-1185">Reference proteome</keyword>
<dbReference type="EMBL" id="CAJNNV010001380">
    <property type="protein sequence ID" value="CAE8584906.1"/>
    <property type="molecule type" value="Genomic_DNA"/>
</dbReference>
<proteinExistence type="predicted"/>
<evidence type="ECO:0000313" key="1">
    <source>
        <dbReference type="EMBL" id="CAE8584906.1"/>
    </source>
</evidence>
<protein>
    <submittedName>
        <fullName evidence="1">Uncharacterized protein</fullName>
    </submittedName>
</protein>
<sequence>MHTAAVHGGIWEGYSQSKWCGEQLALGSHLATVVVHRFGSLEGDADLTAALAASAVVGALPVELTAVDWLAARTVGQGIAQAVREAPPGHSVRHYSCRLPAPELLQVLSQLHAAHQSNGATITVTTTATTTATTAATTATTLRTVPTREWVRLIEEFQQLQGWPAELREEVALRVARLLATTSGFQGALGLCERPLSGGSWGTASQERPSPTQLAASCAEAVKSALLPK</sequence>
<dbReference type="AlphaFoldDB" id="A0A813DBG7"/>
<accession>A0A813DBG7</accession>
<organism evidence="1 2">
    <name type="scientific">Polarella glacialis</name>
    <name type="common">Dinoflagellate</name>
    <dbReference type="NCBI Taxonomy" id="89957"/>
    <lineage>
        <taxon>Eukaryota</taxon>
        <taxon>Sar</taxon>
        <taxon>Alveolata</taxon>
        <taxon>Dinophyceae</taxon>
        <taxon>Suessiales</taxon>
        <taxon>Suessiaceae</taxon>
        <taxon>Polarella</taxon>
    </lineage>
</organism>
<reference evidence="1" key="1">
    <citation type="submission" date="2021-02" db="EMBL/GenBank/DDBJ databases">
        <authorList>
            <person name="Dougan E. K."/>
            <person name="Rhodes N."/>
            <person name="Thang M."/>
            <person name="Chan C."/>
        </authorList>
    </citation>
    <scope>NUCLEOTIDE SEQUENCE</scope>
</reference>
<comment type="caution">
    <text evidence="1">The sequence shown here is derived from an EMBL/GenBank/DDBJ whole genome shotgun (WGS) entry which is preliminary data.</text>
</comment>
<dbReference type="Proteomes" id="UP000654075">
    <property type="component" value="Unassembled WGS sequence"/>
</dbReference>